<comment type="caution">
    <text evidence="3">The sequence shown here is derived from an EMBL/GenBank/DDBJ whole genome shotgun (WGS) entry which is preliminary data.</text>
</comment>
<proteinExistence type="predicted"/>
<feature type="region of interest" description="Disordered" evidence="2">
    <location>
        <begin position="405"/>
        <end position="424"/>
    </location>
</feature>
<feature type="coiled-coil region" evidence="1">
    <location>
        <begin position="24"/>
        <end position="78"/>
    </location>
</feature>
<organism evidence="3 4">
    <name type="scientific">Enterococcus faecium</name>
    <name type="common">Streptococcus faecium</name>
    <dbReference type="NCBI Taxonomy" id="1352"/>
    <lineage>
        <taxon>Bacteria</taxon>
        <taxon>Bacillati</taxon>
        <taxon>Bacillota</taxon>
        <taxon>Bacilli</taxon>
        <taxon>Lactobacillales</taxon>
        <taxon>Enterococcaceae</taxon>
        <taxon>Enterococcus</taxon>
    </lineage>
</organism>
<name>A0A242BEI6_ENTFC</name>
<keyword evidence="1" id="KW-0175">Coiled coil</keyword>
<dbReference type="AlphaFoldDB" id="A0A242BEI6"/>
<evidence type="ECO:0000313" key="3">
    <source>
        <dbReference type="EMBL" id="OTN93916.1"/>
    </source>
</evidence>
<dbReference type="EMBL" id="NGKW01000003">
    <property type="protein sequence ID" value="OTN93916.1"/>
    <property type="molecule type" value="Genomic_DNA"/>
</dbReference>
<evidence type="ECO:0000256" key="2">
    <source>
        <dbReference type="SAM" id="MobiDB-lite"/>
    </source>
</evidence>
<evidence type="ECO:0000256" key="1">
    <source>
        <dbReference type="SAM" id="Coils"/>
    </source>
</evidence>
<evidence type="ECO:0000313" key="4">
    <source>
        <dbReference type="Proteomes" id="UP000194885"/>
    </source>
</evidence>
<dbReference type="Proteomes" id="UP000194885">
    <property type="component" value="Unassembled WGS sequence"/>
</dbReference>
<reference evidence="3 4" key="1">
    <citation type="submission" date="2017-05" db="EMBL/GenBank/DDBJ databases">
        <title>The Genome Sequence of Enterococcus faecium 7H8_DIV0219.</title>
        <authorList>
            <consortium name="The Broad Institute Genomics Platform"/>
            <consortium name="The Broad Institute Genomic Center for Infectious Diseases"/>
            <person name="Earl A."/>
            <person name="Manson A."/>
            <person name="Schwartman J."/>
            <person name="Gilmore M."/>
            <person name="Abouelleil A."/>
            <person name="Cao P."/>
            <person name="Chapman S."/>
            <person name="Cusick C."/>
            <person name="Shea T."/>
            <person name="Young S."/>
            <person name="Neafsey D."/>
            <person name="Nusbaum C."/>
            <person name="Birren B."/>
        </authorList>
    </citation>
    <scope>NUCLEOTIDE SEQUENCE [LARGE SCALE GENOMIC DNA]</scope>
    <source>
        <strain evidence="3 4">7H8_DIV0219</strain>
    </source>
</reference>
<gene>
    <name evidence="3" type="ORF">A5810_001795</name>
</gene>
<sequence length="424" mass="49820">MDKREKAYLRSSKNALNNHFTYILENVKKIEKKLNEQQKEMTKRMIDPPKKQVLLNEYNQTKETYRVWNQRLADVEEQILDVRKLLNDKNDYQYKSKTMKRKGYVVGTAKSYLSHNVERSMNDIRKTTNFGIKLYTQQVDKNRPSSKFQITNEELIKARAALKSTQINSRENQDTKKRLSIKQQSQHVGLIKQKVRSEKMPNKKNLKKEKELLNKDFKNVCKEWQSMYKELIKGQKEIQEEGIALKKTDYRAAFSQALESGEYKNGMSIYNKPVELIQKYQTNLSVYGVICQKMHNLEQQIYSKRKEIKDKPSYIKGSKTFKQWNYKEGFALEALKNSYNNFYPNEVASVISTIKDLSGAAKVKLYLYNEQEMSQALNNLLPSVRREGQIDKQNPNLGNIVEQARKNAESTRNSSVQKRPHQVR</sequence>
<accession>A0A242BEI6</accession>
<protein>
    <submittedName>
        <fullName evidence="3">Uncharacterized protein</fullName>
    </submittedName>
</protein>